<dbReference type="InParanoid" id="B0E1P3"/>
<protein>
    <submittedName>
        <fullName evidence="1">Predicted protein</fullName>
    </submittedName>
</protein>
<dbReference type="KEGG" id="lbc:LACBIDRAFT_296005"/>
<evidence type="ECO:0000313" key="1">
    <source>
        <dbReference type="EMBL" id="EDQ99230.1"/>
    </source>
</evidence>
<dbReference type="Proteomes" id="UP000001194">
    <property type="component" value="Unassembled WGS sequence"/>
</dbReference>
<gene>
    <name evidence="1" type="ORF">LACBIDRAFT_296005</name>
</gene>
<keyword evidence="2" id="KW-1185">Reference proteome</keyword>
<dbReference type="GeneID" id="6085773"/>
<dbReference type="HOGENOM" id="CLU_104717_0_0_1"/>
<accession>B0E1P3</accession>
<dbReference type="AlphaFoldDB" id="B0E1P3"/>
<reference evidence="1 2" key="1">
    <citation type="journal article" date="2008" name="Nature">
        <title>The genome of Laccaria bicolor provides insights into mycorrhizal symbiosis.</title>
        <authorList>
            <person name="Martin F."/>
            <person name="Aerts A."/>
            <person name="Ahren D."/>
            <person name="Brun A."/>
            <person name="Danchin E.G.J."/>
            <person name="Duchaussoy F."/>
            <person name="Gibon J."/>
            <person name="Kohler A."/>
            <person name="Lindquist E."/>
            <person name="Pereda V."/>
            <person name="Salamov A."/>
            <person name="Shapiro H.J."/>
            <person name="Wuyts J."/>
            <person name="Blaudez D."/>
            <person name="Buee M."/>
            <person name="Brokstein P."/>
            <person name="Canbaeck B."/>
            <person name="Cohen D."/>
            <person name="Courty P.E."/>
            <person name="Coutinho P.M."/>
            <person name="Delaruelle C."/>
            <person name="Detter J.C."/>
            <person name="Deveau A."/>
            <person name="DiFazio S."/>
            <person name="Duplessis S."/>
            <person name="Fraissinet-Tachet L."/>
            <person name="Lucic E."/>
            <person name="Frey-Klett P."/>
            <person name="Fourrey C."/>
            <person name="Feussner I."/>
            <person name="Gay G."/>
            <person name="Grimwood J."/>
            <person name="Hoegger P.J."/>
            <person name="Jain P."/>
            <person name="Kilaru S."/>
            <person name="Labbe J."/>
            <person name="Lin Y.C."/>
            <person name="Legue V."/>
            <person name="Le Tacon F."/>
            <person name="Marmeisse R."/>
            <person name="Melayah D."/>
            <person name="Montanini B."/>
            <person name="Muratet M."/>
            <person name="Nehls U."/>
            <person name="Niculita-Hirzel H."/>
            <person name="Oudot-Le Secq M.P."/>
            <person name="Peter M."/>
            <person name="Quesneville H."/>
            <person name="Rajashekar B."/>
            <person name="Reich M."/>
            <person name="Rouhier N."/>
            <person name="Schmutz J."/>
            <person name="Yin T."/>
            <person name="Chalot M."/>
            <person name="Henrissat B."/>
            <person name="Kuees U."/>
            <person name="Lucas S."/>
            <person name="Van de Peer Y."/>
            <person name="Podila G.K."/>
            <person name="Polle A."/>
            <person name="Pukkila P.J."/>
            <person name="Richardson P.M."/>
            <person name="Rouze P."/>
            <person name="Sanders I.R."/>
            <person name="Stajich J.E."/>
            <person name="Tunlid A."/>
            <person name="Tuskan G."/>
            <person name="Grigoriev I.V."/>
        </authorList>
    </citation>
    <scope>NUCLEOTIDE SEQUENCE [LARGE SCALE GENOMIC DNA]</scope>
    <source>
        <strain evidence="2">S238N-H82 / ATCC MYA-4686</strain>
    </source>
</reference>
<evidence type="ECO:0000313" key="2">
    <source>
        <dbReference type="Proteomes" id="UP000001194"/>
    </source>
</evidence>
<name>B0E1P3_LACBS</name>
<proteinExistence type="predicted"/>
<sequence>MSQAPRHLGAGISSREPMALVVGIAEADKRSDAPRVGNKLIESPDSHETRYVYYRVYGEESEVNTKAAFNESDTTLGRIDTLSIAPPCTVGSLKSRVMKVEGIADQEIRLFKDTDSEVQMKDTGRALSFAETFPGCVEDDPLAVVYCSKTTSSSSTMTKAIRGKYNFRPDGRKISAALWHAYSVGEILFTDGVKTTLNGWAAYRAVNSAGREAFVHAGSTYFSHVEP</sequence>
<dbReference type="EMBL" id="DS547169">
    <property type="protein sequence ID" value="EDQ99230.1"/>
    <property type="molecule type" value="Genomic_DNA"/>
</dbReference>
<organism evidence="2">
    <name type="scientific">Laccaria bicolor (strain S238N-H82 / ATCC MYA-4686)</name>
    <name type="common">Bicoloured deceiver</name>
    <name type="synonym">Laccaria laccata var. bicolor</name>
    <dbReference type="NCBI Taxonomy" id="486041"/>
    <lineage>
        <taxon>Eukaryota</taxon>
        <taxon>Fungi</taxon>
        <taxon>Dikarya</taxon>
        <taxon>Basidiomycota</taxon>
        <taxon>Agaricomycotina</taxon>
        <taxon>Agaricomycetes</taxon>
        <taxon>Agaricomycetidae</taxon>
        <taxon>Agaricales</taxon>
        <taxon>Agaricineae</taxon>
        <taxon>Hydnangiaceae</taxon>
        <taxon>Laccaria</taxon>
    </lineage>
</organism>
<dbReference type="RefSeq" id="XP_001890127.1">
    <property type="nucleotide sequence ID" value="XM_001890092.1"/>
</dbReference>
<dbReference type="OrthoDB" id="3021143at2759"/>